<evidence type="ECO:0008006" key="5">
    <source>
        <dbReference type="Google" id="ProtNLM"/>
    </source>
</evidence>
<keyword evidence="4" id="KW-1185">Reference proteome</keyword>
<sequence length="420" mass="41979">MDKLARTRLAGTIVATALCAATASTAVAQQRLVLNNQLQLGDVVAGQQLNVVDVSDQVTVSTAASGNSLAGGTEGQPMHLRSTQDMRGNASASTTLTLGGDTRGLTTSVTQARANYLAGTANNAQMTVETNQVGQGDVTASSRITGVDARLVGGGQIASGAYGNTTALTGGATGSGRTAITGTINQTMNGDVRATNTASPRYAPAPTDFSSEAAANAVQVTTGPSSNQDLTVRQRSSGAVVEADTSVWAGNAWNLAGRSRATGNQAVFYNQGGSLIADTDQENSAQIIGAVELSSYDFGAATAAADAVANNVVVGNNDIYVDIDNVQVNTGGVEATASFTGQKGYDAYVGANAAGNSITGYACSECGGNLNANNVQTNAGNVRANAVTTINGSGRNVIAGANAVGNAATFYVTRNGGGGN</sequence>
<organism evidence="3 4">
    <name type="scientific">Brevundimonas faecalis</name>
    <dbReference type="NCBI Taxonomy" id="947378"/>
    <lineage>
        <taxon>Bacteria</taxon>
        <taxon>Pseudomonadati</taxon>
        <taxon>Pseudomonadota</taxon>
        <taxon>Alphaproteobacteria</taxon>
        <taxon>Caulobacterales</taxon>
        <taxon>Caulobacteraceae</taxon>
        <taxon>Brevundimonas</taxon>
    </lineage>
</organism>
<feature type="chain" id="PRO_5046003855" description="Holdfast attachment protein D" evidence="2">
    <location>
        <begin position="29"/>
        <end position="420"/>
    </location>
</feature>
<protein>
    <recommendedName>
        <fullName evidence="5">Holdfast attachment protein D</fullName>
    </recommendedName>
</protein>
<dbReference type="Proteomes" id="UP001549313">
    <property type="component" value="Unassembled WGS sequence"/>
</dbReference>
<evidence type="ECO:0000256" key="1">
    <source>
        <dbReference type="SAM" id="MobiDB-lite"/>
    </source>
</evidence>
<feature type="region of interest" description="Disordered" evidence="1">
    <location>
        <begin position="65"/>
        <end position="102"/>
    </location>
</feature>
<evidence type="ECO:0000256" key="2">
    <source>
        <dbReference type="SAM" id="SignalP"/>
    </source>
</evidence>
<dbReference type="NCBIfam" id="NF037936">
    <property type="entry name" value="holdfast_HfaD"/>
    <property type="match status" value="1"/>
</dbReference>
<reference evidence="3 4" key="1">
    <citation type="submission" date="2024-06" db="EMBL/GenBank/DDBJ databases">
        <title>Sorghum-associated microbial communities from plants grown in Nebraska, USA.</title>
        <authorList>
            <person name="Schachtman D."/>
        </authorList>
    </citation>
    <scope>NUCLEOTIDE SEQUENCE [LARGE SCALE GENOMIC DNA]</scope>
    <source>
        <strain evidence="3 4">2814</strain>
    </source>
</reference>
<dbReference type="RefSeq" id="WP_354089703.1">
    <property type="nucleotide sequence ID" value="NZ_JBEPTF010000004.1"/>
</dbReference>
<evidence type="ECO:0000313" key="3">
    <source>
        <dbReference type="EMBL" id="MET4684731.1"/>
    </source>
</evidence>
<keyword evidence="2" id="KW-0732">Signal</keyword>
<evidence type="ECO:0000313" key="4">
    <source>
        <dbReference type="Proteomes" id="UP001549313"/>
    </source>
</evidence>
<comment type="caution">
    <text evidence="3">The sequence shown here is derived from an EMBL/GenBank/DDBJ whole genome shotgun (WGS) entry which is preliminary data.</text>
</comment>
<accession>A0ABV2RDR7</accession>
<dbReference type="EMBL" id="JBEPTF010000004">
    <property type="protein sequence ID" value="MET4684731.1"/>
    <property type="molecule type" value="Genomic_DNA"/>
</dbReference>
<feature type="compositionally biased region" description="Polar residues" evidence="1">
    <location>
        <begin position="81"/>
        <end position="93"/>
    </location>
</feature>
<proteinExistence type="predicted"/>
<dbReference type="InterPro" id="IPR049860">
    <property type="entry name" value="Holdfast_HfaD"/>
</dbReference>
<name>A0ABV2RDR7_9CAUL</name>
<gene>
    <name evidence="3" type="ORF">ABIE19_002680</name>
</gene>
<feature type="signal peptide" evidence="2">
    <location>
        <begin position="1"/>
        <end position="28"/>
    </location>
</feature>